<feature type="transmembrane region" description="Helical" evidence="1">
    <location>
        <begin position="380"/>
        <end position="399"/>
    </location>
</feature>
<reference evidence="2" key="1">
    <citation type="submission" date="2012-09" db="EMBL/GenBank/DDBJ databases">
        <authorList>
            <person name="Martin A.A."/>
        </authorList>
    </citation>
    <scope>NUCLEOTIDE SEQUENCE</scope>
</reference>
<keyword evidence="1" id="KW-0812">Transmembrane</keyword>
<protein>
    <submittedName>
        <fullName evidence="3">Transmembrane protein</fullName>
    </submittedName>
</protein>
<evidence type="ECO:0000313" key="3">
    <source>
        <dbReference type="WBParaSite" id="ACAC_0000022301-mRNA-1"/>
    </source>
</evidence>
<dbReference type="Proteomes" id="UP000035642">
    <property type="component" value="Unassembled WGS sequence"/>
</dbReference>
<proteinExistence type="predicted"/>
<keyword evidence="2" id="KW-1185">Reference proteome</keyword>
<sequence>MHRRRSIDDDEVSLHITGYTTANDTARQIDCVDEPINRLLKRSPSPQDDFTPYYQTKSAIEKKTDVVLTQSYVPTTVVTLTNTQLLSNDGDIIRMKTIRNRVKPMSDVEDDDDDLVDIDSDTPPRVYITKILSKGEEPSTRLSEETRLLWEMDELNYTTHMTALKSTMMTELERKHSEDAAAISVAHFVMPSTKQQSTTETPRNSFYASHTLLTWRLTPMSSTAATTSTKMSNAKRPWVPKGVQTEAEKRLENGKIPMEQTYDRIITLEQLNNLQPTQAVMLHQAQTTPRPRPVKHGFDRSRDEGIDAGVLSYPPEKAEKEVKYTHTTNDFLKHLATFSTLATCIARTIFDLWSASQLLALFQCLIGVCAARRSLFVSHLVLDILLLVIGFIYTCSVHFQNHNDHVLHSSLPTHRRNAKGGFVQLDIIRASSG</sequence>
<dbReference type="AlphaFoldDB" id="A0A158P5U9"/>
<keyword evidence="1" id="KW-1133">Transmembrane helix</keyword>
<name>A0A158P5U9_ANGCA</name>
<reference evidence="3" key="2">
    <citation type="submission" date="2016-04" db="UniProtKB">
        <authorList>
            <consortium name="WormBaseParasite"/>
        </authorList>
    </citation>
    <scope>IDENTIFICATION</scope>
</reference>
<accession>A0A158P5U9</accession>
<evidence type="ECO:0000256" key="1">
    <source>
        <dbReference type="SAM" id="Phobius"/>
    </source>
</evidence>
<dbReference type="WBParaSite" id="ACAC_0000022301-mRNA-1">
    <property type="protein sequence ID" value="ACAC_0000022301-mRNA-1"/>
    <property type="gene ID" value="ACAC_0000022301"/>
</dbReference>
<evidence type="ECO:0000313" key="2">
    <source>
        <dbReference type="Proteomes" id="UP000035642"/>
    </source>
</evidence>
<organism evidence="2 3">
    <name type="scientific">Angiostrongylus cantonensis</name>
    <name type="common">Rat lungworm</name>
    <dbReference type="NCBI Taxonomy" id="6313"/>
    <lineage>
        <taxon>Eukaryota</taxon>
        <taxon>Metazoa</taxon>
        <taxon>Ecdysozoa</taxon>
        <taxon>Nematoda</taxon>
        <taxon>Chromadorea</taxon>
        <taxon>Rhabditida</taxon>
        <taxon>Rhabditina</taxon>
        <taxon>Rhabditomorpha</taxon>
        <taxon>Strongyloidea</taxon>
        <taxon>Metastrongylidae</taxon>
        <taxon>Angiostrongylus</taxon>
    </lineage>
</organism>
<keyword evidence="1" id="KW-0472">Membrane</keyword>